<dbReference type="EMBL" id="FN649760">
    <property type="protein sequence ID" value="CBJ32645.1"/>
    <property type="molecule type" value="Genomic_DNA"/>
</dbReference>
<organism evidence="1 2">
    <name type="scientific">Ectocarpus siliculosus</name>
    <name type="common">Brown alga</name>
    <name type="synonym">Conferva siliculosa</name>
    <dbReference type="NCBI Taxonomy" id="2880"/>
    <lineage>
        <taxon>Eukaryota</taxon>
        <taxon>Sar</taxon>
        <taxon>Stramenopiles</taxon>
        <taxon>Ochrophyta</taxon>
        <taxon>PX clade</taxon>
        <taxon>Phaeophyceae</taxon>
        <taxon>Ectocarpales</taxon>
        <taxon>Ectocarpaceae</taxon>
        <taxon>Ectocarpus</taxon>
    </lineage>
</organism>
<gene>
    <name evidence="1" type="ORF">Esi_0352_0026</name>
</gene>
<reference evidence="1 2" key="1">
    <citation type="journal article" date="2010" name="Nature">
        <title>The Ectocarpus genome and the independent evolution of multicellularity in brown algae.</title>
        <authorList>
            <person name="Cock J.M."/>
            <person name="Sterck L."/>
            <person name="Rouze P."/>
            <person name="Scornet D."/>
            <person name="Allen A.E."/>
            <person name="Amoutzias G."/>
            <person name="Anthouard V."/>
            <person name="Artiguenave F."/>
            <person name="Aury J.M."/>
            <person name="Badger J.H."/>
            <person name="Beszteri B."/>
            <person name="Billiau K."/>
            <person name="Bonnet E."/>
            <person name="Bothwell J.H."/>
            <person name="Bowler C."/>
            <person name="Boyen C."/>
            <person name="Brownlee C."/>
            <person name="Carrano C.J."/>
            <person name="Charrier B."/>
            <person name="Cho G.Y."/>
            <person name="Coelho S.M."/>
            <person name="Collen J."/>
            <person name="Corre E."/>
            <person name="Da Silva C."/>
            <person name="Delage L."/>
            <person name="Delaroque N."/>
            <person name="Dittami S.M."/>
            <person name="Doulbeau S."/>
            <person name="Elias M."/>
            <person name="Farnham G."/>
            <person name="Gachon C.M."/>
            <person name="Gschloessl B."/>
            <person name="Heesch S."/>
            <person name="Jabbari K."/>
            <person name="Jubin C."/>
            <person name="Kawai H."/>
            <person name="Kimura K."/>
            <person name="Kloareg B."/>
            <person name="Kupper F.C."/>
            <person name="Lang D."/>
            <person name="Le Bail A."/>
            <person name="Leblanc C."/>
            <person name="Lerouge P."/>
            <person name="Lohr M."/>
            <person name="Lopez P.J."/>
            <person name="Martens C."/>
            <person name="Maumus F."/>
            <person name="Michel G."/>
            <person name="Miranda-Saavedra D."/>
            <person name="Morales J."/>
            <person name="Moreau H."/>
            <person name="Motomura T."/>
            <person name="Nagasato C."/>
            <person name="Napoli C.A."/>
            <person name="Nelson D.R."/>
            <person name="Nyvall-Collen P."/>
            <person name="Peters A.F."/>
            <person name="Pommier C."/>
            <person name="Potin P."/>
            <person name="Poulain J."/>
            <person name="Quesneville H."/>
            <person name="Read B."/>
            <person name="Rensing S.A."/>
            <person name="Ritter A."/>
            <person name="Rousvoal S."/>
            <person name="Samanta M."/>
            <person name="Samson G."/>
            <person name="Schroeder D.C."/>
            <person name="Segurens B."/>
            <person name="Strittmatter M."/>
            <person name="Tonon T."/>
            <person name="Tregear J.W."/>
            <person name="Valentin K."/>
            <person name="von Dassow P."/>
            <person name="Yamagishi T."/>
            <person name="Van de Peer Y."/>
            <person name="Wincker P."/>
        </authorList>
    </citation>
    <scope>NUCLEOTIDE SEQUENCE [LARGE SCALE GENOMIC DNA]</scope>
    <source>
        <strain evidence="2">Ec32 / CCAP1310/4</strain>
    </source>
</reference>
<dbReference type="Proteomes" id="UP000002630">
    <property type="component" value="Unassembled WGS sequence"/>
</dbReference>
<dbReference type="OrthoDB" id="10298571at2759"/>
<accession>D7FZ28</accession>
<name>D7FZ28_ECTSI</name>
<proteinExistence type="predicted"/>
<dbReference type="InParanoid" id="D7FZ28"/>
<sequence>MANSQLQALAKVRGMLDFVLHPSSPDTSGIPVEDERLQKVMEWVSKQEDPIDGELLPDASQTAKELLAKGLFKDNFTAALLNGIEPEDGGGVGTPFESEGNGDCLLNSVAALFAKEGGRGVRSAVKTMAVKLRLSVVLYGLKYMEIFLLEQDDHFGAWYNYTSDVRERLEKNGWHVVPDVDNNWHVGSSNCARLMFLAQLRSIAKPGAWL</sequence>
<evidence type="ECO:0000313" key="1">
    <source>
        <dbReference type="EMBL" id="CBJ32645.1"/>
    </source>
</evidence>
<dbReference type="AlphaFoldDB" id="D7FZ28"/>
<evidence type="ECO:0000313" key="2">
    <source>
        <dbReference type="Proteomes" id="UP000002630"/>
    </source>
</evidence>
<keyword evidence="2" id="KW-1185">Reference proteome</keyword>
<protein>
    <submittedName>
        <fullName evidence="1">Uncharacterized protein</fullName>
    </submittedName>
</protein>